<accession>A0AAX1XQI9</accession>
<evidence type="ECO:0000313" key="4">
    <source>
        <dbReference type="Proteomes" id="UP000283878"/>
    </source>
</evidence>
<evidence type="ECO:0000256" key="1">
    <source>
        <dbReference type="SAM" id="MobiDB-lite"/>
    </source>
</evidence>
<evidence type="ECO:0000313" key="3">
    <source>
        <dbReference type="EMBL" id="RPB41206.1"/>
    </source>
</evidence>
<feature type="region of interest" description="Disordered" evidence="1">
    <location>
        <begin position="66"/>
        <end position="99"/>
    </location>
</feature>
<feature type="compositionally biased region" description="Basic and acidic residues" evidence="1">
    <location>
        <begin position="66"/>
        <end position="80"/>
    </location>
</feature>
<evidence type="ECO:0000256" key="2">
    <source>
        <dbReference type="SAM" id="SignalP"/>
    </source>
</evidence>
<proteinExistence type="predicted"/>
<organism evidence="3 4">
    <name type="scientific">Vibrio diabolicus</name>
    <dbReference type="NCBI Taxonomy" id="50719"/>
    <lineage>
        <taxon>Bacteria</taxon>
        <taxon>Pseudomonadati</taxon>
        <taxon>Pseudomonadota</taxon>
        <taxon>Gammaproteobacteria</taxon>
        <taxon>Vibrionales</taxon>
        <taxon>Vibrionaceae</taxon>
        <taxon>Vibrio</taxon>
        <taxon>Vibrio diabolicus subgroup</taxon>
    </lineage>
</organism>
<feature type="signal peptide" evidence="2">
    <location>
        <begin position="1"/>
        <end position="28"/>
    </location>
</feature>
<gene>
    <name evidence="3" type="ORF">CYQ91_07840</name>
</gene>
<sequence>MFHNIGDYYEKRYLTLLILLLASSTSLANVTPPDCDAEKTTKTVAKKTVVGIGSCCTPKETLKDTAIDPRKDKLPDERGAGKAVDTTTQEKREENGEKT</sequence>
<dbReference type="Proteomes" id="UP000283878">
    <property type="component" value="Unassembled WGS sequence"/>
</dbReference>
<protein>
    <recommendedName>
        <fullName evidence="5">Secreted protein</fullName>
    </recommendedName>
</protein>
<name>A0AAX1XQI9_9VIBR</name>
<dbReference type="EMBL" id="PKPZ01000004">
    <property type="protein sequence ID" value="RPB41206.1"/>
    <property type="molecule type" value="Genomic_DNA"/>
</dbReference>
<feature type="chain" id="PRO_5043970900" description="Secreted protein" evidence="2">
    <location>
        <begin position="29"/>
        <end position="99"/>
    </location>
</feature>
<evidence type="ECO:0008006" key="5">
    <source>
        <dbReference type="Google" id="ProtNLM"/>
    </source>
</evidence>
<reference evidence="3 4" key="1">
    <citation type="journal article" date="2018" name="AMB Express">
        <title>Occurrence and significance of pathogenicity and fitness islands in environmental vibrios.</title>
        <authorList>
            <person name="Klein S."/>
            <person name="Pipes S."/>
            <person name="Lovell C.R."/>
        </authorList>
    </citation>
    <scope>NUCLEOTIDE SEQUENCE [LARGE SCALE GENOMIC DNA]</scope>
    <source>
        <strain evidence="3 4">JBS-8-11-1</strain>
    </source>
</reference>
<comment type="caution">
    <text evidence="3">The sequence shown here is derived from an EMBL/GenBank/DDBJ whole genome shotgun (WGS) entry which is preliminary data.</text>
</comment>
<dbReference type="AlphaFoldDB" id="A0AAX1XQI9"/>
<keyword evidence="2" id="KW-0732">Signal</keyword>
<dbReference type="RefSeq" id="WP_074189699.1">
    <property type="nucleotide sequence ID" value="NZ_CANMHC010000048.1"/>
</dbReference>
<feature type="compositionally biased region" description="Basic and acidic residues" evidence="1">
    <location>
        <begin position="88"/>
        <end position="99"/>
    </location>
</feature>